<evidence type="ECO:0000313" key="2">
    <source>
        <dbReference type="EMBL" id="SFM98081.1"/>
    </source>
</evidence>
<reference evidence="3" key="1">
    <citation type="submission" date="2016-10" db="EMBL/GenBank/DDBJ databases">
        <authorList>
            <person name="Varghese N."/>
            <person name="Submissions S."/>
        </authorList>
    </citation>
    <scope>NUCLEOTIDE SEQUENCE [LARGE SCALE GENOMIC DNA]</scope>
    <source>
        <strain evidence="3">Nm44</strain>
    </source>
</reference>
<feature type="compositionally biased region" description="Polar residues" evidence="1">
    <location>
        <begin position="31"/>
        <end position="59"/>
    </location>
</feature>
<dbReference type="AlphaFoldDB" id="A0A1I4VA80"/>
<feature type="region of interest" description="Disordered" evidence="1">
    <location>
        <begin position="19"/>
        <end position="69"/>
    </location>
</feature>
<dbReference type="EMBL" id="FOUB01000078">
    <property type="protein sequence ID" value="SFM98081.1"/>
    <property type="molecule type" value="Genomic_DNA"/>
</dbReference>
<gene>
    <name evidence="2" type="ORF">SAMN05421863_107816</name>
</gene>
<evidence type="ECO:0000256" key="1">
    <source>
        <dbReference type="SAM" id="MobiDB-lite"/>
    </source>
</evidence>
<evidence type="ECO:0000313" key="3">
    <source>
        <dbReference type="Proteomes" id="UP000183287"/>
    </source>
</evidence>
<proteinExistence type="predicted"/>
<organism evidence="2 3">
    <name type="scientific">Nitrosomonas communis</name>
    <dbReference type="NCBI Taxonomy" id="44574"/>
    <lineage>
        <taxon>Bacteria</taxon>
        <taxon>Pseudomonadati</taxon>
        <taxon>Pseudomonadota</taxon>
        <taxon>Betaproteobacteria</taxon>
        <taxon>Nitrosomonadales</taxon>
        <taxon>Nitrosomonadaceae</taxon>
        <taxon>Nitrosomonas</taxon>
    </lineage>
</organism>
<keyword evidence="3" id="KW-1185">Reference proteome</keyword>
<sequence>MRPNAAIVAHADLGRINEADPTALPKAADQKTAQGRQATLKPTPQSGCSSLTLENNPTDTSRRNSDNSA</sequence>
<dbReference type="Proteomes" id="UP000183287">
    <property type="component" value="Unassembled WGS sequence"/>
</dbReference>
<accession>A0A1I4VA80</accession>
<feature type="compositionally biased region" description="Basic and acidic residues" evidence="1">
    <location>
        <begin position="60"/>
        <end position="69"/>
    </location>
</feature>
<name>A0A1I4VA80_9PROT</name>
<protein>
    <submittedName>
        <fullName evidence="2">Uncharacterized protein</fullName>
    </submittedName>
</protein>